<name>A0A2K5DG00_AOTNA</name>
<evidence type="ECO:0000313" key="2">
    <source>
        <dbReference type="Ensembl" id="ENSANAP00000019879.1"/>
    </source>
</evidence>
<evidence type="ECO:0000313" key="3">
    <source>
        <dbReference type="Proteomes" id="UP000233020"/>
    </source>
</evidence>
<dbReference type="AlphaFoldDB" id="A0A2K5DG00"/>
<reference evidence="2" key="2">
    <citation type="submission" date="2025-09" db="UniProtKB">
        <authorList>
            <consortium name="Ensembl"/>
        </authorList>
    </citation>
    <scope>IDENTIFICATION</scope>
</reference>
<keyword evidence="3" id="KW-1185">Reference proteome</keyword>
<dbReference type="Pfam" id="PF17731">
    <property type="entry name" value="DUF5570"/>
    <property type="match status" value="1"/>
</dbReference>
<dbReference type="Ensembl" id="ENSANAT00000037753.1">
    <property type="protein sequence ID" value="ENSANAP00000019879.1"/>
    <property type="gene ID" value="ENSANAG00000027716.1"/>
</dbReference>
<reference evidence="2" key="1">
    <citation type="submission" date="2025-08" db="UniProtKB">
        <authorList>
            <consortium name="Ensembl"/>
        </authorList>
    </citation>
    <scope>IDENTIFICATION</scope>
</reference>
<dbReference type="OMA" id="YTQGCGC"/>
<feature type="chain" id="PRO_5014441925" evidence="1">
    <location>
        <begin position="17"/>
        <end position="130"/>
    </location>
</feature>
<organism evidence="2 3">
    <name type="scientific">Aotus nancymaae</name>
    <name type="common">Ma's night monkey</name>
    <dbReference type="NCBI Taxonomy" id="37293"/>
    <lineage>
        <taxon>Eukaryota</taxon>
        <taxon>Metazoa</taxon>
        <taxon>Chordata</taxon>
        <taxon>Craniata</taxon>
        <taxon>Vertebrata</taxon>
        <taxon>Euteleostomi</taxon>
        <taxon>Mammalia</taxon>
        <taxon>Eutheria</taxon>
        <taxon>Euarchontoglires</taxon>
        <taxon>Primates</taxon>
        <taxon>Haplorrhini</taxon>
        <taxon>Platyrrhini</taxon>
        <taxon>Aotidae</taxon>
        <taxon>Aotus</taxon>
    </lineage>
</organism>
<accession>A0A2K5DG00</accession>
<dbReference type="GeneTree" id="ENSGT00730000112089"/>
<proteinExistence type="predicted"/>
<dbReference type="Proteomes" id="UP000233020">
    <property type="component" value="Unplaced"/>
</dbReference>
<evidence type="ECO:0000256" key="1">
    <source>
        <dbReference type="SAM" id="SignalP"/>
    </source>
</evidence>
<sequence length="130" mass="13568">MWMRLVLSAQLSSTASLPSAGSWTSRTWPQVTLTGRPASARSESNTSSLWNVSDGQDVHAIVTGTCGSVLSSAIYTQGCGCLGSATNPACQSSGRCRQEEEKSIFKACESREGGLGCSLSAHQPVSRGPN</sequence>
<keyword evidence="1" id="KW-0732">Signal</keyword>
<feature type="signal peptide" evidence="1">
    <location>
        <begin position="1"/>
        <end position="16"/>
    </location>
</feature>
<protein>
    <submittedName>
        <fullName evidence="2">Uncharacterized protein</fullName>
    </submittedName>
</protein>
<dbReference type="InterPro" id="IPR041391">
    <property type="entry name" value="DUF5570"/>
</dbReference>